<sequence length="99" mass="11574">MLFINYREGLIMEIWFKCFESHGRQVLVEKFEDSETEKVGIKIRWQEDFGEISIGPCFSVNDDNYEHIVRLRDDAFDKTDQPSVDNVVKGTLENTGLLQ</sequence>
<name>U7QRI6_PHOTE</name>
<gene>
    <name evidence="1" type="ORF">O185_24005</name>
</gene>
<organism evidence="1 2">
    <name type="scientific">Photorhabdus temperata J3</name>
    <dbReference type="NCBI Taxonomy" id="1389415"/>
    <lineage>
        <taxon>Bacteria</taxon>
        <taxon>Pseudomonadati</taxon>
        <taxon>Pseudomonadota</taxon>
        <taxon>Gammaproteobacteria</taxon>
        <taxon>Enterobacterales</taxon>
        <taxon>Morganellaceae</taxon>
        <taxon>Photorhabdus</taxon>
    </lineage>
</organism>
<accession>U7QRI6</accession>
<comment type="caution">
    <text evidence="1">The sequence shown here is derived from an EMBL/GenBank/DDBJ whole genome shotgun (WGS) entry which is preliminary data.</text>
</comment>
<dbReference type="AlphaFoldDB" id="U7QRI6"/>
<keyword evidence="2" id="KW-1185">Reference proteome</keyword>
<evidence type="ECO:0000313" key="2">
    <source>
        <dbReference type="Proteomes" id="UP000017133"/>
    </source>
</evidence>
<protein>
    <submittedName>
        <fullName evidence="1">Uncharacterized protein</fullName>
    </submittedName>
</protein>
<dbReference type="EMBL" id="AXDT01000296">
    <property type="protein sequence ID" value="ERT10589.1"/>
    <property type="molecule type" value="Genomic_DNA"/>
</dbReference>
<dbReference type="Proteomes" id="UP000017133">
    <property type="component" value="Unassembled WGS sequence"/>
</dbReference>
<proteinExistence type="predicted"/>
<dbReference type="PATRIC" id="fig|1389415.4.peg.4788"/>
<reference evidence="1 2" key="1">
    <citation type="submission" date="2013-10" db="EMBL/GenBank/DDBJ databases">
        <title>Whole Genome Shotgun Sequence of Photorhabdus temperata J3.</title>
        <authorList>
            <person name="Park G.-S."/>
            <person name="Hong S.-J."/>
            <person name="Shin J.-H."/>
        </authorList>
    </citation>
    <scope>NUCLEOTIDE SEQUENCE [LARGE SCALE GENOMIC DNA]</scope>
    <source>
        <strain evidence="1 2">J3</strain>
    </source>
</reference>
<evidence type="ECO:0000313" key="1">
    <source>
        <dbReference type="EMBL" id="ERT10589.1"/>
    </source>
</evidence>